<dbReference type="EMBL" id="WHZU01000002">
    <property type="protein sequence ID" value="NEH10774.1"/>
    <property type="molecule type" value="Genomic_DNA"/>
</dbReference>
<name>A0ABX0C9A1_9BIFI</name>
<dbReference type="RefSeq" id="WP_163199833.1">
    <property type="nucleotide sequence ID" value="NZ_WHZU01000002.1"/>
</dbReference>
<evidence type="ECO:0000256" key="1">
    <source>
        <dbReference type="ARBA" id="ARBA00022679"/>
    </source>
</evidence>
<keyword evidence="5" id="KW-1185">Reference proteome</keyword>
<dbReference type="PROSITE" id="PS51186">
    <property type="entry name" value="GNAT"/>
    <property type="match status" value="1"/>
</dbReference>
<sequence length="135" mass="15550">MSITFTEAKTFTQEQACRLFRSVGWVSANYPERLYKALMGSPTVITAWDGDRLVGLVRALDDGSMLTYVHYVLVDPEYQGKGIAGHMIEMVKNKYRDYFYIEVMPEESKNASFYEKHGFRIMDDGVAMQIVNPDW</sequence>
<dbReference type="CDD" id="cd04301">
    <property type="entry name" value="NAT_SF"/>
    <property type="match status" value="1"/>
</dbReference>
<dbReference type="InterPro" id="IPR045039">
    <property type="entry name" value="NSI-like"/>
</dbReference>
<gene>
    <name evidence="4" type="ORF">GFD18_01460</name>
</gene>
<dbReference type="Gene3D" id="3.40.630.30">
    <property type="match status" value="1"/>
</dbReference>
<accession>A0ABX0C9A1</accession>
<reference evidence="4 5" key="1">
    <citation type="submission" date="2019-10" db="EMBL/GenBank/DDBJ databases">
        <title>Bifidobacterium from non-human primates.</title>
        <authorList>
            <person name="Modesto M."/>
        </authorList>
    </citation>
    <scope>NUCLEOTIDE SEQUENCE [LARGE SCALE GENOMIC DNA]</scope>
    <source>
        <strain evidence="4 5">SMA1</strain>
    </source>
</reference>
<dbReference type="Proteomes" id="UP000475155">
    <property type="component" value="Unassembled WGS sequence"/>
</dbReference>
<protein>
    <submittedName>
        <fullName evidence="4">GNAT family N-acetyltransferase</fullName>
    </submittedName>
</protein>
<dbReference type="Pfam" id="PF13673">
    <property type="entry name" value="Acetyltransf_10"/>
    <property type="match status" value="1"/>
</dbReference>
<dbReference type="InterPro" id="IPR016181">
    <property type="entry name" value="Acyl_CoA_acyltransferase"/>
</dbReference>
<evidence type="ECO:0000313" key="4">
    <source>
        <dbReference type="EMBL" id="NEH10774.1"/>
    </source>
</evidence>
<dbReference type="PANTHER" id="PTHR43626">
    <property type="entry name" value="ACYL-COA N-ACYLTRANSFERASE"/>
    <property type="match status" value="1"/>
</dbReference>
<evidence type="ECO:0000313" key="5">
    <source>
        <dbReference type="Proteomes" id="UP000475155"/>
    </source>
</evidence>
<evidence type="ECO:0000259" key="3">
    <source>
        <dbReference type="PROSITE" id="PS51186"/>
    </source>
</evidence>
<comment type="caution">
    <text evidence="4">The sequence shown here is derived from an EMBL/GenBank/DDBJ whole genome shotgun (WGS) entry which is preliminary data.</text>
</comment>
<keyword evidence="1" id="KW-0808">Transferase</keyword>
<dbReference type="PANTHER" id="PTHR43626:SF4">
    <property type="entry name" value="GCN5-RELATED N-ACETYLTRANSFERASE 2, CHLOROPLASTIC"/>
    <property type="match status" value="1"/>
</dbReference>
<dbReference type="InterPro" id="IPR000182">
    <property type="entry name" value="GNAT_dom"/>
</dbReference>
<dbReference type="SUPFAM" id="SSF55729">
    <property type="entry name" value="Acyl-CoA N-acyltransferases (Nat)"/>
    <property type="match status" value="1"/>
</dbReference>
<proteinExistence type="predicted"/>
<organism evidence="4 5">
    <name type="scientific">Bifidobacterium saimiriisciurei</name>
    <dbReference type="NCBI Taxonomy" id="2661627"/>
    <lineage>
        <taxon>Bacteria</taxon>
        <taxon>Bacillati</taxon>
        <taxon>Actinomycetota</taxon>
        <taxon>Actinomycetes</taxon>
        <taxon>Bifidobacteriales</taxon>
        <taxon>Bifidobacteriaceae</taxon>
        <taxon>Bifidobacterium</taxon>
    </lineage>
</organism>
<keyword evidence="2" id="KW-0012">Acyltransferase</keyword>
<feature type="domain" description="N-acetyltransferase" evidence="3">
    <location>
        <begin position="3"/>
        <end position="135"/>
    </location>
</feature>
<evidence type="ECO:0000256" key="2">
    <source>
        <dbReference type="ARBA" id="ARBA00023315"/>
    </source>
</evidence>